<dbReference type="InterPro" id="IPR011608">
    <property type="entry name" value="PRD"/>
</dbReference>
<evidence type="ECO:0000256" key="3">
    <source>
        <dbReference type="ARBA" id="ARBA00023015"/>
    </source>
</evidence>
<evidence type="ECO:0000313" key="9">
    <source>
        <dbReference type="Proteomes" id="UP000886743"/>
    </source>
</evidence>
<accession>A0A9D1SYW7</accession>
<dbReference type="Gene3D" id="3.40.50.2300">
    <property type="match status" value="1"/>
</dbReference>
<dbReference type="InterPro" id="IPR013011">
    <property type="entry name" value="PTS_EIIB_2"/>
</dbReference>
<dbReference type="InterPro" id="IPR050661">
    <property type="entry name" value="BglG_antiterminators"/>
</dbReference>
<dbReference type="GO" id="GO:0006355">
    <property type="term" value="P:regulation of DNA-templated transcription"/>
    <property type="evidence" value="ECO:0007669"/>
    <property type="project" value="InterPro"/>
</dbReference>
<keyword evidence="3" id="KW-0805">Transcription regulation</keyword>
<evidence type="ECO:0000256" key="1">
    <source>
        <dbReference type="ARBA" id="ARBA00022679"/>
    </source>
</evidence>
<gene>
    <name evidence="8" type="ORF">IAC74_01005</name>
</gene>
<reference evidence="8" key="2">
    <citation type="journal article" date="2021" name="PeerJ">
        <title>Extensive microbial diversity within the chicken gut microbiome revealed by metagenomics and culture.</title>
        <authorList>
            <person name="Gilroy R."/>
            <person name="Ravi A."/>
            <person name="Getino M."/>
            <person name="Pursley I."/>
            <person name="Horton D.L."/>
            <person name="Alikhan N.F."/>
            <person name="Baker D."/>
            <person name="Gharbi K."/>
            <person name="Hall N."/>
            <person name="Watson M."/>
            <person name="Adriaenssens E.M."/>
            <person name="Foster-Nyarko E."/>
            <person name="Jarju S."/>
            <person name="Secka A."/>
            <person name="Antonio M."/>
            <person name="Oren A."/>
            <person name="Chaudhuri R.R."/>
            <person name="La Ragione R."/>
            <person name="Hildebrand F."/>
            <person name="Pallen M.J."/>
        </authorList>
    </citation>
    <scope>NUCLEOTIDE SEQUENCE</scope>
    <source>
        <strain evidence="8">4920</strain>
    </source>
</reference>
<organism evidence="8 9">
    <name type="scientific">Candidatus Aphodoplasma excrementigallinarum</name>
    <dbReference type="NCBI Taxonomy" id="2840673"/>
    <lineage>
        <taxon>Bacteria</taxon>
        <taxon>Bacillati</taxon>
        <taxon>Bacillota</taxon>
        <taxon>Clostridia</taxon>
        <taxon>Eubacteriales</taxon>
        <taxon>Candidatus Aphodoplasma</taxon>
    </lineage>
</organism>
<dbReference type="SUPFAM" id="SSF46785">
    <property type="entry name" value="Winged helix' DNA-binding domain"/>
    <property type="match status" value="1"/>
</dbReference>
<evidence type="ECO:0000259" key="5">
    <source>
        <dbReference type="PROSITE" id="PS51094"/>
    </source>
</evidence>
<proteinExistence type="predicted"/>
<evidence type="ECO:0000259" key="6">
    <source>
        <dbReference type="PROSITE" id="PS51099"/>
    </source>
</evidence>
<dbReference type="InterPro" id="IPR002178">
    <property type="entry name" value="PTS_EIIA_type-2_dom"/>
</dbReference>
<keyword evidence="4" id="KW-0804">Transcription</keyword>
<sequence>MTKRQIQILKALHQAEGFTTFQELADLLGVSVKTIRNDIAAIREFLEEKNMGSLESKPHLGVRACINEPEWEKLLHSGIVSEADAEEDRKILFFILGQLFRHGSLTAQRLAEQYYISRTQLDKILEAASAWFFKNRIVFERRRGKGISIQYSEFNYRLALLDFYLEYKDEIAQSGGRRSSRFAALDEREYSALCNVLEGFDVDNVAEAAGEIETRFGFRFSYTSHVALLLLAALCIIRPRKGKIAQVPLTPPCKTDGLSDEMVAAALAEELQRRFGVQLPPEERAFLLFVIAVSEVQGFENDRCRRTYEAANVELCQLTVKFVNLVSAITNVDLRDDKFFVTQMFLQLKAMIARLKYRTGFKNPLLRQIKTKYPNLMAMAWSAGNIFEKELRLDVNEHEVAYLALHIGGAIERSSANLRACIVCDYGIGISQILREKIERALPELRITAVLSNRDRRSIRNEPCDFVITTVPMDGSTLGKPMVTVAHLLDGGDIAKIEEQMRKVRAAKRSVKDGPARIMPARTLFARELVWLEAGAASKNELLSSMCTRLENLGYVTHGFEASVLEREAHTSTEVGKGIALPHGHSQFVNRSVVAVAKLREPMEWFEGSDEVDLVFLLAVDLDEEKGMKDEIIKFYKSFVGFMEDAAAQARLRALRDEGEVVNLLENW</sequence>
<evidence type="ECO:0000256" key="2">
    <source>
        <dbReference type="ARBA" id="ARBA00022737"/>
    </source>
</evidence>
<name>A0A9D1SYW7_9FIRM</name>
<dbReference type="InterPro" id="IPR036634">
    <property type="entry name" value="PRD_sf"/>
</dbReference>
<evidence type="ECO:0000313" key="8">
    <source>
        <dbReference type="EMBL" id="HIV02123.1"/>
    </source>
</evidence>
<feature type="domain" description="PTS EIIA type-2" evidence="5">
    <location>
        <begin position="523"/>
        <end position="668"/>
    </location>
</feature>
<keyword evidence="8" id="KW-0813">Transport</keyword>
<dbReference type="PROSITE" id="PS51094">
    <property type="entry name" value="PTS_EIIA_TYPE_2"/>
    <property type="match status" value="1"/>
</dbReference>
<dbReference type="Pfam" id="PF00359">
    <property type="entry name" value="PTS_EIIA_2"/>
    <property type="match status" value="1"/>
</dbReference>
<dbReference type="PANTHER" id="PTHR30185:SF18">
    <property type="entry name" value="TRANSCRIPTIONAL REGULATOR MTLR"/>
    <property type="match status" value="1"/>
</dbReference>
<evidence type="ECO:0000256" key="4">
    <source>
        <dbReference type="ARBA" id="ARBA00023163"/>
    </source>
</evidence>
<keyword evidence="1" id="KW-0808">Transferase</keyword>
<dbReference type="AlphaFoldDB" id="A0A9D1SYW7"/>
<dbReference type="Gene3D" id="1.10.10.10">
    <property type="entry name" value="Winged helix-like DNA-binding domain superfamily/Winged helix DNA-binding domain"/>
    <property type="match status" value="1"/>
</dbReference>
<dbReference type="PROSITE" id="PS00372">
    <property type="entry name" value="PTS_EIIA_TYPE_2_HIS"/>
    <property type="match status" value="1"/>
</dbReference>
<dbReference type="Pfam" id="PF08279">
    <property type="entry name" value="HTH_11"/>
    <property type="match status" value="1"/>
</dbReference>
<feature type="domain" description="PTS EIIB type-2" evidence="6">
    <location>
        <begin position="418"/>
        <end position="509"/>
    </location>
</feature>
<dbReference type="PROSITE" id="PS51099">
    <property type="entry name" value="PTS_EIIB_TYPE_2"/>
    <property type="match status" value="1"/>
</dbReference>
<dbReference type="SUPFAM" id="SSF63520">
    <property type="entry name" value="PTS-regulatory domain, PRD"/>
    <property type="match status" value="1"/>
</dbReference>
<dbReference type="Proteomes" id="UP000886743">
    <property type="component" value="Unassembled WGS sequence"/>
</dbReference>
<dbReference type="InterPro" id="IPR013196">
    <property type="entry name" value="HTH_11"/>
</dbReference>
<dbReference type="EMBL" id="DVOF01000029">
    <property type="protein sequence ID" value="HIV02123.1"/>
    <property type="molecule type" value="Genomic_DNA"/>
</dbReference>
<dbReference type="InterPro" id="IPR036390">
    <property type="entry name" value="WH_DNA-bd_sf"/>
</dbReference>
<dbReference type="SUPFAM" id="SSF55804">
    <property type="entry name" value="Phoshotransferase/anion transport protein"/>
    <property type="match status" value="1"/>
</dbReference>
<dbReference type="CDD" id="cd05568">
    <property type="entry name" value="PTS_IIB_bgl_like"/>
    <property type="match status" value="1"/>
</dbReference>
<dbReference type="Gene3D" id="3.40.930.10">
    <property type="entry name" value="Mannitol-specific EII, Chain A"/>
    <property type="match status" value="1"/>
</dbReference>
<evidence type="ECO:0000259" key="7">
    <source>
        <dbReference type="PROSITE" id="PS51372"/>
    </source>
</evidence>
<keyword evidence="8" id="KW-0762">Sugar transport</keyword>
<comment type="caution">
    <text evidence="8">The sequence shown here is derived from an EMBL/GenBank/DDBJ whole genome shotgun (WGS) entry which is preliminary data.</text>
</comment>
<keyword evidence="2" id="KW-0677">Repeat</keyword>
<dbReference type="InterPro" id="IPR036095">
    <property type="entry name" value="PTS_EIIB-like_sf"/>
</dbReference>
<dbReference type="PANTHER" id="PTHR30185">
    <property type="entry name" value="CRYPTIC BETA-GLUCOSIDE BGL OPERON ANTITERMINATOR"/>
    <property type="match status" value="1"/>
</dbReference>
<dbReference type="SUPFAM" id="SSF52794">
    <property type="entry name" value="PTS system IIB component-like"/>
    <property type="match status" value="1"/>
</dbReference>
<dbReference type="Pfam" id="PF00874">
    <property type="entry name" value="PRD"/>
    <property type="match status" value="1"/>
</dbReference>
<dbReference type="GO" id="GO:0008982">
    <property type="term" value="F:protein-N(PI)-phosphohistidine-sugar phosphotransferase activity"/>
    <property type="evidence" value="ECO:0007669"/>
    <property type="project" value="InterPro"/>
</dbReference>
<dbReference type="GO" id="GO:0009401">
    <property type="term" value="P:phosphoenolpyruvate-dependent sugar phosphotransferase system"/>
    <property type="evidence" value="ECO:0007669"/>
    <property type="project" value="InterPro"/>
</dbReference>
<feature type="domain" description="PRD" evidence="7">
    <location>
        <begin position="310"/>
        <end position="417"/>
    </location>
</feature>
<reference evidence="8" key="1">
    <citation type="submission" date="2020-10" db="EMBL/GenBank/DDBJ databases">
        <authorList>
            <person name="Gilroy R."/>
        </authorList>
    </citation>
    <scope>NUCLEOTIDE SEQUENCE</scope>
    <source>
        <strain evidence="8">4920</strain>
    </source>
</reference>
<dbReference type="InterPro" id="IPR036388">
    <property type="entry name" value="WH-like_DNA-bd_sf"/>
</dbReference>
<dbReference type="Gene3D" id="1.10.1790.10">
    <property type="entry name" value="PRD domain"/>
    <property type="match status" value="1"/>
</dbReference>
<dbReference type="CDD" id="cd00211">
    <property type="entry name" value="PTS_IIA_fru"/>
    <property type="match status" value="1"/>
</dbReference>
<dbReference type="InterPro" id="IPR016152">
    <property type="entry name" value="PTrfase/Anion_transptr"/>
</dbReference>
<dbReference type="PROSITE" id="PS51372">
    <property type="entry name" value="PRD_2"/>
    <property type="match status" value="1"/>
</dbReference>
<protein>
    <submittedName>
        <fullName evidence="8">PTS sugar transporter subunit IIA</fullName>
    </submittedName>
</protein>